<keyword evidence="1" id="KW-1133">Transmembrane helix</keyword>
<dbReference type="AlphaFoldDB" id="A0A383B989"/>
<dbReference type="CDD" id="cd09620">
    <property type="entry name" value="CBM9_like_3"/>
    <property type="match status" value="1"/>
</dbReference>
<dbReference type="GO" id="GO:0004553">
    <property type="term" value="F:hydrolase activity, hydrolyzing O-glycosyl compounds"/>
    <property type="evidence" value="ECO:0007669"/>
    <property type="project" value="InterPro"/>
</dbReference>
<dbReference type="PANTHER" id="PTHR35532:SF5">
    <property type="entry name" value="CARBOHYDRATE-BINDING DOMAIN-CONTAINING PROTEIN"/>
    <property type="match status" value="1"/>
</dbReference>
<organism evidence="3">
    <name type="scientific">marine metagenome</name>
    <dbReference type="NCBI Taxonomy" id="408172"/>
    <lineage>
        <taxon>unclassified sequences</taxon>
        <taxon>metagenomes</taxon>
        <taxon>ecological metagenomes</taxon>
    </lineage>
</organism>
<feature type="non-terminal residue" evidence="3">
    <location>
        <position position="217"/>
    </location>
</feature>
<feature type="transmembrane region" description="Helical" evidence="1">
    <location>
        <begin position="53"/>
        <end position="72"/>
    </location>
</feature>
<accession>A0A383B989</accession>
<dbReference type="PANTHER" id="PTHR35532">
    <property type="entry name" value="SIMILAR TO POLYHYDROXYALKANOATE DEPOLYMERASE"/>
    <property type="match status" value="1"/>
</dbReference>
<name>A0A383B989_9ZZZZ</name>
<keyword evidence="1" id="KW-0812">Transmembrane</keyword>
<dbReference type="SUPFAM" id="SSF49344">
    <property type="entry name" value="CBD9-like"/>
    <property type="match status" value="1"/>
</dbReference>
<dbReference type="GO" id="GO:0016052">
    <property type="term" value="P:carbohydrate catabolic process"/>
    <property type="evidence" value="ECO:0007669"/>
    <property type="project" value="InterPro"/>
</dbReference>
<proteinExistence type="predicted"/>
<dbReference type="InterPro" id="IPR010502">
    <property type="entry name" value="Carb-bd_dom_fam9"/>
</dbReference>
<feature type="domain" description="Carbohydrate-binding" evidence="2">
    <location>
        <begin position="98"/>
        <end position="183"/>
    </location>
</feature>
<reference evidence="3" key="1">
    <citation type="submission" date="2018-05" db="EMBL/GenBank/DDBJ databases">
        <authorList>
            <person name="Lanie J.A."/>
            <person name="Ng W.-L."/>
            <person name="Kazmierczak K.M."/>
            <person name="Andrzejewski T.M."/>
            <person name="Davidsen T.M."/>
            <person name="Wayne K.J."/>
            <person name="Tettelin H."/>
            <person name="Glass J.I."/>
            <person name="Rusch D."/>
            <person name="Podicherti R."/>
            <person name="Tsui H.-C.T."/>
            <person name="Winkler M.E."/>
        </authorList>
    </citation>
    <scope>NUCLEOTIDE SEQUENCE</scope>
</reference>
<protein>
    <recommendedName>
        <fullName evidence="2">Carbohydrate-binding domain-containing protein</fullName>
    </recommendedName>
</protein>
<dbReference type="Pfam" id="PF06452">
    <property type="entry name" value="CBM9_1"/>
    <property type="match status" value="1"/>
</dbReference>
<dbReference type="EMBL" id="UINC01198677">
    <property type="protein sequence ID" value="SVE16746.1"/>
    <property type="molecule type" value="Genomic_DNA"/>
</dbReference>
<evidence type="ECO:0000256" key="1">
    <source>
        <dbReference type="SAM" id="Phobius"/>
    </source>
</evidence>
<gene>
    <name evidence="3" type="ORF">METZ01_LOCUS469600</name>
</gene>
<sequence length="217" mass="24635">MGKTYELLDSEQALHYFLSLLGTKAGYVYSRWRSRHPPHQPTRKNIMYSNQRLVFVAAALLLVAAFGNFSLLSAGQTISSAGLVSYYAVQRTATPIVVDGSLGEFAWQAAEQIDGFERILSDYDRVLSPVRAKMLWDDEHFYFGFACRDPDIWAIYANEDDHLWEEEVVEVFIDPDGDGENYLELEVNPLNAVVDLLIYHVRPSSFKSSIEWDIAGL</sequence>
<keyword evidence="1" id="KW-0472">Membrane</keyword>
<evidence type="ECO:0000259" key="2">
    <source>
        <dbReference type="Pfam" id="PF06452"/>
    </source>
</evidence>
<dbReference type="GO" id="GO:0030246">
    <property type="term" value="F:carbohydrate binding"/>
    <property type="evidence" value="ECO:0007669"/>
    <property type="project" value="InterPro"/>
</dbReference>
<evidence type="ECO:0000313" key="3">
    <source>
        <dbReference type="EMBL" id="SVE16746.1"/>
    </source>
</evidence>
<dbReference type="Gene3D" id="2.60.40.1190">
    <property type="match status" value="1"/>
</dbReference>